<dbReference type="AlphaFoldDB" id="A0A443QHI9"/>
<dbReference type="Proteomes" id="UP000288716">
    <property type="component" value="Unassembled WGS sequence"/>
</dbReference>
<evidence type="ECO:0000256" key="1">
    <source>
        <dbReference type="ARBA" id="ARBA00009431"/>
    </source>
</evidence>
<dbReference type="OrthoDB" id="443318at2759"/>
<accession>A0A443QHI9</accession>
<comment type="caution">
    <text evidence="2">The sequence shown here is derived from an EMBL/GenBank/DDBJ whole genome shotgun (WGS) entry which is preliminary data.</text>
</comment>
<dbReference type="SUPFAM" id="SSF53474">
    <property type="entry name" value="alpha/beta-Hydrolases"/>
    <property type="match status" value="1"/>
</dbReference>
<dbReference type="Gene3D" id="3.40.50.1820">
    <property type="entry name" value="alpha/beta hydrolase"/>
    <property type="match status" value="1"/>
</dbReference>
<dbReference type="GO" id="GO:0004185">
    <property type="term" value="F:serine-type carboxypeptidase activity"/>
    <property type="evidence" value="ECO:0007669"/>
    <property type="project" value="InterPro"/>
</dbReference>
<dbReference type="VEuPathDB" id="VectorBase:LDEU014330"/>
<evidence type="ECO:0000313" key="2">
    <source>
        <dbReference type="EMBL" id="RWS02481.1"/>
    </source>
</evidence>
<dbReference type="EMBL" id="NCKV01055973">
    <property type="protein sequence ID" value="RWS02481.1"/>
    <property type="molecule type" value="Genomic_DNA"/>
</dbReference>
<reference evidence="2 3" key="1">
    <citation type="journal article" date="2018" name="Gigascience">
        <title>Genomes of trombidid mites reveal novel predicted allergens and laterally-transferred genes associated with secondary metabolism.</title>
        <authorList>
            <person name="Dong X."/>
            <person name="Chaisiri K."/>
            <person name="Xia D."/>
            <person name="Armstrong S.D."/>
            <person name="Fang Y."/>
            <person name="Donnelly M.J."/>
            <person name="Kadowaki T."/>
            <person name="McGarry J.W."/>
            <person name="Darby A.C."/>
            <person name="Makepeace B.L."/>
        </authorList>
    </citation>
    <scope>NUCLEOTIDE SEQUENCE [LARGE SCALE GENOMIC DNA]</scope>
    <source>
        <strain evidence="2">UoL-UT</strain>
    </source>
</reference>
<proteinExistence type="inferred from homology"/>
<gene>
    <name evidence="2" type="ORF">B4U80_14769</name>
</gene>
<dbReference type="STRING" id="299467.A0A443QHI9"/>
<evidence type="ECO:0000313" key="3">
    <source>
        <dbReference type="Proteomes" id="UP000288716"/>
    </source>
</evidence>
<sequence>MDHLVNLGEFRNATLVWMSVWDILNNLNPYNYEQPLVEGFTDDYIKVINETNFRKLIHVGNVEYKEIDSVFNNLLEDFMQPVTQLFPELMEKFDVLLFNGNLDVITAASLTDDFIDTIKWTNINSYKNASQKSIKINNQIVAYTKRFKRFTRATILNAGHLTPHD</sequence>
<protein>
    <recommendedName>
        <fullName evidence="4">Serine carboxypeptidase CPVL-like protein</fullName>
    </recommendedName>
</protein>
<dbReference type="InterPro" id="IPR001563">
    <property type="entry name" value="Peptidase_S10"/>
</dbReference>
<evidence type="ECO:0008006" key="4">
    <source>
        <dbReference type="Google" id="ProtNLM"/>
    </source>
</evidence>
<dbReference type="InterPro" id="IPR029058">
    <property type="entry name" value="AB_hydrolase_fold"/>
</dbReference>
<organism evidence="2 3">
    <name type="scientific">Leptotrombidium deliense</name>
    <dbReference type="NCBI Taxonomy" id="299467"/>
    <lineage>
        <taxon>Eukaryota</taxon>
        <taxon>Metazoa</taxon>
        <taxon>Ecdysozoa</taxon>
        <taxon>Arthropoda</taxon>
        <taxon>Chelicerata</taxon>
        <taxon>Arachnida</taxon>
        <taxon>Acari</taxon>
        <taxon>Acariformes</taxon>
        <taxon>Trombidiformes</taxon>
        <taxon>Prostigmata</taxon>
        <taxon>Anystina</taxon>
        <taxon>Parasitengona</taxon>
        <taxon>Trombiculoidea</taxon>
        <taxon>Trombiculidae</taxon>
        <taxon>Leptotrombidium</taxon>
    </lineage>
</organism>
<dbReference type="GO" id="GO:0006508">
    <property type="term" value="P:proteolysis"/>
    <property type="evidence" value="ECO:0007669"/>
    <property type="project" value="InterPro"/>
</dbReference>
<feature type="non-terminal residue" evidence="2">
    <location>
        <position position="165"/>
    </location>
</feature>
<dbReference type="Pfam" id="PF00450">
    <property type="entry name" value="Peptidase_S10"/>
    <property type="match status" value="1"/>
</dbReference>
<comment type="similarity">
    <text evidence="1">Belongs to the peptidase S10 family.</text>
</comment>
<keyword evidence="3" id="KW-1185">Reference proteome</keyword>
<name>A0A443QHI9_9ACAR</name>